<feature type="transmembrane region" description="Helical" evidence="2">
    <location>
        <begin position="172"/>
        <end position="190"/>
    </location>
</feature>
<feature type="transmembrane region" description="Helical" evidence="2">
    <location>
        <begin position="202"/>
        <end position="230"/>
    </location>
</feature>
<keyword evidence="2" id="KW-1133">Transmembrane helix</keyword>
<evidence type="ECO:0000256" key="2">
    <source>
        <dbReference type="SAM" id="Phobius"/>
    </source>
</evidence>
<protein>
    <recommendedName>
        <fullName evidence="5">SUR7 protein</fullName>
    </recommendedName>
</protein>
<dbReference type="EMBL" id="JAQQWL010000007">
    <property type="protein sequence ID" value="KAK8064928.1"/>
    <property type="molecule type" value="Genomic_DNA"/>
</dbReference>
<accession>A0ABR1V195</accession>
<keyword evidence="2" id="KW-0472">Membrane</keyword>
<dbReference type="InterPro" id="IPR052413">
    <property type="entry name" value="SUR7_domain"/>
</dbReference>
<sequence length="344" mass="37030">MVSVGRVFCVALPFVLVVASIICLLIAGLTGVTSTDLYLFRVNTTGLSISPVSAANILDKAQKSTRDVDATVHQLTKDQAISADATALLNTNITAADLGLANLYDINLWGYCTTSQNDKRNCTKAKFDWASTYLNTSSLTTVGNAAGVKVEIPKELVSSLNAFKTVTKWTEVVYVIAMIALGFELFFALFTSCSRAVSCLTWVVACVASVAVCAYAALMTAMSVVVVGAVEATAKWYGVKGNVNTSFLAVTWLGAAFALSAGLFWVFTICCCKPESRARSSRSHRRADSEQEKFIPNGSYAPLHDNRGSYNAGYGHQQQYGMPPHQSGGIRHHDLAYEPYRPAV</sequence>
<keyword evidence="4" id="KW-1185">Reference proteome</keyword>
<dbReference type="Pfam" id="PF06687">
    <property type="entry name" value="SUR7"/>
    <property type="match status" value="1"/>
</dbReference>
<organism evidence="3 4">
    <name type="scientific">Apiospora phragmitis</name>
    <dbReference type="NCBI Taxonomy" id="2905665"/>
    <lineage>
        <taxon>Eukaryota</taxon>
        <taxon>Fungi</taxon>
        <taxon>Dikarya</taxon>
        <taxon>Ascomycota</taxon>
        <taxon>Pezizomycotina</taxon>
        <taxon>Sordariomycetes</taxon>
        <taxon>Xylariomycetidae</taxon>
        <taxon>Amphisphaeriales</taxon>
        <taxon>Apiosporaceae</taxon>
        <taxon>Apiospora</taxon>
    </lineage>
</organism>
<evidence type="ECO:0000313" key="3">
    <source>
        <dbReference type="EMBL" id="KAK8064928.1"/>
    </source>
</evidence>
<dbReference type="PANTHER" id="PTHR28019">
    <property type="entry name" value="CELL MEMBRANE PROTEIN YLR413W-RELATED"/>
    <property type="match status" value="1"/>
</dbReference>
<proteinExistence type="predicted"/>
<keyword evidence="2" id="KW-0812">Transmembrane</keyword>
<feature type="region of interest" description="Disordered" evidence="1">
    <location>
        <begin position="281"/>
        <end position="303"/>
    </location>
</feature>
<dbReference type="RefSeq" id="XP_066715917.1">
    <property type="nucleotide sequence ID" value="XM_066858975.1"/>
</dbReference>
<evidence type="ECO:0008006" key="5">
    <source>
        <dbReference type="Google" id="ProtNLM"/>
    </source>
</evidence>
<feature type="transmembrane region" description="Helical" evidence="2">
    <location>
        <begin position="250"/>
        <end position="272"/>
    </location>
</feature>
<name>A0ABR1V195_9PEZI</name>
<evidence type="ECO:0000313" key="4">
    <source>
        <dbReference type="Proteomes" id="UP001480595"/>
    </source>
</evidence>
<evidence type="ECO:0000256" key="1">
    <source>
        <dbReference type="SAM" id="MobiDB-lite"/>
    </source>
</evidence>
<feature type="transmembrane region" description="Helical" evidence="2">
    <location>
        <begin position="7"/>
        <end position="29"/>
    </location>
</feature>
<gene>
    <name evidence="3" type="ORF">PG994_007566</name>
</gene>
<reference evidence="3 4" key="1">
    <citation type="submission" date="2023-01" db="EMBL/GenBank/DDBJ databases">
        <title>Analysis of 21 Apiospora genomes using comparative genomics revels a genus with tremendous synthesis potential of carbohydrate active enzymes and secondary metabolites.</title>
        <authorList>
            <person name="Sorensen T."/>
        </authorList>
    </citation>
    <scope>NUCLEOTIDE SEQUENCE [LARGE SCALE GENOMIC DNA]</scope>
    <source>
        <strain evidence="3 4">CBS 135458</strain>
    </source>
</reference>
<dbReference type="InterPro" id="IPR009571">
    <property type="entry name" value="SUR7/Rim9-like_fungi"/>
</dbReference>
<dbReference type="PANTHER" id="PTHR28019:SF3">
    <property type="entry name" value="INTEGRAL MEMBRANE PROTEIN (AFU_ORTHOLOGUE AFUA_6G07470)"/>
    <property type="match status" value="1"/>
</dbReference>
<dbReference type="Proteomes" id="UP001480595">
    <property type="component" value="Unassembled WGS sequence"/>
</dbReference>
<dbReference type="GeneID" id="92092038"/>
<comment type="caution">
    <text evidence="3">The sequence shown here is derived from an EMBL/GenBank/DDBJ whole genome shotgun (WGS) entry which is preliminary data.</text>
</comment>